<accession>A0A3P7L9N6</accession>
<evidence type="ECO:0000313" key="3">
    <source>
        <dbReference type="Proteomes" id="UP000281553"/>
    </source>
</evidence>
<evidence type="ECO:0000256" key="1">
    <source>
        <dbReference type="SAM" id="MobiDB-lite"/>
    </source>
</evidence>
<dbReference type="Proteomes" id="UP000281553">
    <property type="component" value="Unassembled WGS sequence"/>
</dbReference>
<organism evidence="2 3">
    <name type="scientific">Dibothriocephalus latus</name>
    <name type="common">Fish tapeworm</name>
    <name type="synonym">Diphyllobothrium latum</name>
    <dbReference type="NCBI Taxonomy" id="60516"/>
    <lineage>
        <taxon>Eukaryota</taxon>
        <taxon>Metazoa</taxon>
        <taxon>Spiralia</taxon>
        <taxon>Lophotrochozoa</taxon>
        <taxon>Platyhelminthes</taxon>
        <taxon>Cestoda</taxon>
        <taxon>Eucestoda</taxon>
        <taxon>Diphyllobothriidea</taxon>
        <taxon>Diphyllobothriidae</taxon>
        <taxon>Dibothriocephalus</taxon>
    </lineage>
</organism>
<dbReference type="AlphaFoldDB" id="A0A3P7L9N6"/>
<feature type="non-terminal residue" evidence="2">
    <location>
        <position position="401"/>
    </location>
</feature>
<keyword evidence="3" id="KW-1185">Reference proteome</keyword>
<feature type="region of interest" description="Disordered" evidence="1">
    <location>
        <begin position="338"/>
        <end position="367"/>
    </location>
</feature>
<gene>
    <name evidence="2" type="ORF">DILT_LOCUS9185</name>
</gene>
<feature type="region of interest" description="Disordered" evidence="1">
    <location>
        <begin position="200"/>
        <end position="238"/>
    </location>
</feature>
<dbReference type="EMBL" id="UYRU01056194">
    <property type="protein sequence ID" value="VDN13354.1"/>
    <property type="molecule type" value="Genomic_DNA"/>
</dbReference>
<reference evidence="2 3" key="1">
    <citation type="submission" date="2018-11" db="EMBL/GenBank/DDBJ databases">
        <authorList>
            <consortium name="Pathogen Informatics"/>
        </authorList>
    </citation>
    <scope>NUCLEOTIDE SEQUENCE [LARGE SCALE GENOMIC DNA]</scope>
</reference>
<feature type="compositionally biased region" description="Low complexity" evidence="1">
    <location>
        <begin position="203"/>
        <end position="225"/>
    </location>
</feature>
<name>A0A3P7L9N6_DIBLA</name>
<proteinExistence type="predicted"/>
<protein>
    <submittedName>
        <fullName evidence="2">Uncharacterized protein</fullName>
    </submittedName>
</protein>
<feature type="compositionally biased region" description="Basic residues" evidence="1">
    <location>
        <begin position="228"/>
        <end position="238"/>
    </location>
</feature>
<evidence type="ECO:0000313" key="2">
    <source>
        <dbReference type="EMBL" id="VDN13354.1"/>
    </source>
</evidence>
<feature type="compositionally biased region" description="Basic and acidic residues" evidence="1">
    <location>
        <begin position="339"/>
        <end position="367"/>
    </location>
</feature>
<sequence>MLDASPFNADDTEAPVSNSETFSIPLPAEDWSWVSASVFCTCISALRRQLTTTSTKDSSMPTHTPLKVSSNLSLCAVLPFKELYAFIFSVLEKQALMREAGDLLENEHLQEADNQLTIVILDTLKEAAEVQVDYLLAFFSEEDACIECTPLVYSLMLQLVSPASICRASALVCMLVFAKRLPNLFTHSLRPLAPVVQEQPNPVDASAADVEAETETTAAGEAGDAAKGKNKNQKKKRKKAALAVASSMAIQAKMDASIADPSTWPPLNLMANTQLRLFVSRCDPSVEVAIDAETLWNLLGLHGLAEKEADGERTLLNDRPRHEDLLPPAALSTRLLLESTRKQSDVQTPEKPKDTPHRHGEPKAPEVSKYRLQRLGLAVALAAIVSCSKTLGWSANAAPAA</sequence>